<gene>
    <name evidence="1" type="ORF">CN398_08915</name>
</gene>
<evidence type="ECO:0000313" key="1">
    <source>
        <dbReference type="EMBL" id="PFB07850.1"/>
    </source>
</evidence>
<evidence type="ECO:0000313" key="2">
    <source>
        <dbReference type="Proteomes" id="UP000220397"/>
    </source>
</evidence>
<protein>
    <submittedName>
        <fullName evidence="1">Uncharacterized protein</fullName>
    </submittedName>
</protein>
<comment type="caution">
    <text evidence="1">The sequence shown here is derived from an EMBL/GenBank/DDBJ whole genome shotgun (WGS) entry which is preliminary data.</text>
</comment>
<reference evidence="1 2" key="1">
    <citation type="submission" date="2017-09" db="EMBL/GenBank/DDBJ databases">
        <title>Large-scale bioinformatics analysis of Bacillus genomes uncovers conserved roles of natural products in bacterial physiology.</title>
        <authorList>
            <consortium name="Agbiome Team Llc"/>
            <person name="Bleich R.M."/>
            <person name="Kirk G.J."/>
            <person name="Santa Maria K.C."/>
            <person name="Allen S.E."/>
            <person name="Farag S."/>
            <person name="Shank E.A."/>
            <person name="Bowers A."/>
        </authorList>
    </citation>
    <scope>NUCLEOTIDE SEQUENCE [LARGE SCALE GENOMIC DNA]</scope>
    <source>
        <strain evidence="1 2">AFS015413</strain>
    </source>
</reference>
<sequence>MYTIFDEMKVMKEVKRRMQQTSELLNRILKHPMLEDRKIHSQTLHMEMSEGITFSKVSIHRDELIVLPWRPYTSEQNHIYGAYIDESEELDEIEAYANIIIQSFTEEESRFEFFIQGWDDYLFLLVIEHKGDEM</sequence>
<accession>A0A9X6VBV6</accession>
<dbReference type="EMBL" id="NTUS01000026">
    <property type="protein sequence ID" value="PFB07850.1"/>
    <property type="molecule type" value="Genomic_DNA"/>
</dbReference>
<organism evidence="1 2">
    <name type="scientific">Bacillus thuringiensis</name>
    <dbReference type="NCBI Taxonomy" id="1428"/>
    <lineage>
        <taxon>Bacteria</taxon>
        <taxon>Bacillati</taxon>
        <taxon>Bacillota</taxon>
        <taxon>Bacilli</taxon>
        <taxon>Bacillales</taxon>
        <taxon>Bacillaceae</taxon>
        <taxon>Bacillus</taxon>
        <taxon>Bacillus cereus group</taxon>
    </lineage>
</organism>
<dbReference type="Proteomes" id="UP000220397">
    <property type="component" value="Unassembled WGS sequence"/>
</dbReference>
<proteinExistence type="predicted"/>
<name>A0A9X6VBV6_BACTU</name>
<dbReference type="AlphaFoldDB" id="A0A9X6VBV6"/>